<comment type="similarity">
    <text evidence="2 6">Belongs to the pecanex family.</text>
</comment>
<dbReference type="PANTHER" id="PTHR12372:SF4">
    <property type="entry name" value="PECANEX-LIKE PROTEIN 3"/>
    <property type="match status" value="1"/>
</dbReference>
<evidence type="ECO:0000256" key="4">
    <source>
        <dbReference type="ARBA" id="ARBA00022989"/>
    </source>
</evidence>
<comment type="caution">
    <text evidence="9">The sequence shown here is derived from an EMBL/GenBank/DDBJ whole genome shotgun (WGS) entry which is preliminary data.</text>
</comment>
<keyword evidence="4" id="KW-1133">Transmembrane helix</keyword>
<evidence type="ECO:0000256" key="2">
    <source>
        <dbReference type="ARBA" id="ARBA00010170"/>
    </source>
</evidence>
<feature type="compositionally biased region" description="Basic and acidic residues" evidence="7">
    <location>
        <begin position="339"/>
        <end position="354"/>
    </location>
</feature>
<reference evidence="9 10" key="1">
    <citation type="submission" date="2021-06" db="EMBL/GenBank/DDBJ databases">
        <authorList>
            <person name="Palmer J.M."/>
        </authorList>
    </citation>
    <scope>NUCLEOTIDE SEQUENCE [LARGE SCALE GENOMIC DNA]</scope>
    <source>
        <strain evidence="10">if_2019</strain>
        <tissue evidence="9">Muscle</tissue>
    </source>
</reference>
<evidence type="ECO:0000313" key="10">
    <source>
        <dbReference type="Proteomes" id="UP001482620"/>
    </source>
</evidence>
<feature type="region of interest" description="Disordered" evidence="7">
    <location>
        <begin position="300"/>
        <end position="354"/>
    </location>
</feature>
<comment type="subcellular location">
    <subcellularLocation>
        <location evidence="1 6">Membrane</location>
        <topology evidence="1 6">Multi-pass membrane protein</topology>
    </subcellularLocation>
</comment>
<evidence type="ECO:0000256" key="3">
    <source>
        <dbReference type="ARBA" id="ARBA00022692"/>
    </source>
</evidence>
<dbReference type="Proteomes" id="UP001482620">
    <property type="component" value="Unassembled WGS sequence"/>
</dbReference>
<proteinExistence type="inferred from homology"/>
<evidence type="ECO:0000259" key="8">
    <source>
        <dbReference type="Pfam" id="PF05041"/>
    </source>
</evidence>
<evidence type="ECO:0000256" key="1">
    <source>
        <dbReference type="ARBA" id="ARBA00004141"/>
    </source>
</evidence>
<dbReference type="PANTHER" id="PTHR12372">
    <property type="entry name" value="PECANEX"/>
    <property type="match status" value="1"/>
</dbReference>
<keyword evidence="10" id="KW-1185">Reference proteome</keyword>
<dbReference type="Pfam" id="PF05041">
    <property type="entry name" value="Pecanex_C"/>
    <property type="match status" value="1"/>
</dbReference>
<feature type="domain" description="Pecanex C-terminal" evidence="8">
    <location>
        <begin position="26"/>
        <end position="93"/>
    </location>
</feature>
<feature type="compositionally biased region" description="Polar residues" evidence="7">
    <location>
        <begin position="143"/>
        <end position="186"/>
    </location>
</feature>
<keyword evidence="3" id="KW-0812">Transmembrane</keyword>
<dbReference type="EMBL" id="JAHRIQ010104646">
    <property type="protein sequence ID" value="MEQ2254694.1"/>
    <property type="molecule type" value="Genomic_DNA"/>
</dbReference>
<evidence type="ECO:0000256" key="7">
    <source>
        <dbReference type="SAM" id="MobiDB-lite"/>
    </source>
</evidence>
<organism evidence="9 10">
    <name type="scientific">Ilyodon furcidens</name>
    <name type="common">goldbreast splitfin</name>
    <dbReference type="NCBI Taxonomy" id="33524"/>
    <lineage>
        <taxon>Eukaryota</taxon>
        <taxon>Metazoa</taxon>
        <taxon>Chordata</taxon>
        <taxon>Craniata</taxon>
        <taxon>Vertebrata</taxon>
        <taxon>Euteleostomi</taxon>
        <taxon>Actinopterygii</taxon>
        <taxon>Neopterygii</taxon>
        <taxon>Teleostei</taxon>
        <taxon>Neoteleostei</taxon>
        <taxon>Acanthomorphata</taxon>
        <taxon>Ovalentaria</taxon>
        <taxon>Atherinomorphae</taxon>
        <taxon>Cyprinodontiformes</taxon>
        <taxon>Goodeidae</taxon>
        <taxon>Ilyodon</taxon>
    </lineage>
</organism>
<name>A0ABV0VC70_9TELE</name>
<gene>
    <name evidence="9" type="ORF">ILYODFUR_006216</name>
</gene>
<evidence type="ECO:0000256" key="6">
    <source>
        <dbReference type="RuleBase" id="RU367089"/>
    </source>
</evidence>
<dbReference type="InterPro" id="IPR039797">
    <property type="entry name" value="Pecanex"/>
</dbReference>
<feature type="region of interest" description="Disordered" evidence="7">
    <location>
        <begin position="137"/>
        <end position="189"/>
    </location>
</feature>
<evidence type="ECO:0000256" key="5">
    <source>
        <dbReference type="ARBA" id="ARBA00023136"/>
    </source>
</evidence>
<protein>
    <recommendedName>
        <fullName evidence="6">Pecanex-like protein</fullName>
    </recommendedName>
</protein>
<keyword evidence="5" id="KW-0472">Membrane</keyword>
<evidence type="ECO:0000313" key="9">
    <source>
        <dbReference type="EMBL" id="MEQ2254694.1"/>
    </source>
</evidence>
<sequence>MYTRYLKCLKSESFKPLICPLRCPLQVNRECVRGLWAGQQQELVFLRNRNPERGSIQNAKQALRNMINSSCDQPIGYPIYVSPLTTSYAGGHSQLRSVWGGPVSPHNIYTWLISSWDRLQKGCGAGCNSGGNIEDSDCGGGSTSISTNPAIHTTQSTPASSLPQPHITTVQPSMGTDNPAGPTQSWPHHPQPLPLALLSQSEGRMEASLLSSLQRTSSIQGLLGQQLSSSQLSFSSSMVPPPLPAPERFCPATLLENSGHRVGQRSGLHYESHFGKWSFSGRKGFNGPAAVEMEGVPVQTIRTQPPPPVPLQEASLTHDPLGATQALDPSLLASGDAPTPKEESTELPLLDHLR</sequence>
<accession>A0ABV0VC70</accession>
<dbReference type="InterPro" id="IPR007735">
    <property type="entry name" value="Pecanex_C"/>
</dbReference>